<keyword evidence="2" id="KW-1185">Reference proteome</keyword>
<proteinExistence type="predicted"/>
<dbReference type="STRING" id="570521.SAMN04488508_103471"/>
<dbReference type="OrthoDB" id="9784036at2"/>
<dbReference type="RefSeq" id="WP_073315797.1">
    <property type="nucleotide sequence ID" value="NZ_FQYP01000003.1"/>
</dbReference>
<gene>
    <name evidence="1" type="ORF">SAMN04488508_103471</name>
</gene>
<evidence type="ECO:0000313" key="1">
    <source>
        <dbReference type="EMBL" id="SHI86434.1"/>
    </source>
</evidence>
<dbReference type="Gene3D" id="3.10.450.50">
    <property type="match status" value="2"/>
</dbReference>
<dbReference type="EMBL" id="FQYP01000003">
    <property type="protein sequence ID" value="SHI86434.1"/>
    <property type="molecule type" value="Genomic_DNA"/>
</dbReference>
<evidence type="ECO:0000313" key="2">
    <source>
        <dbReference type="Proteomes" id="UP000184432"/>
    </source>
</evidence>
<name>A0A1M6ELV0_9FLAO</name>
<dbReference type="AlphaFoldDB" id="A0A1M6ELV0"/>
<reference evidence="2" key="1">
    <citation type="submission" date="2016-11" db="EMBL/GenBank/DDBJ databases">
        <authorList>
            <person name="Varghese N."/>
            <person name="Submissions S."/>
        </authorList>
    </citation>
    <scope>NUCLEOTIDE SEQUENCE [LARGE SCALE GENOMIC DNA]</scope>
    <source>
        <strain evidence="2">DSM 22623</strain>
    </source>
</reference>
<dbReference type="SUPFAM" id="SSF54427">
    <property type="entry name" value="NTF2-like"/>
    <property type="match status" value="2"/>
</dbReference>
<dbReference type="GO" id="GO:0016853">
    <property type="term" value="F:isomerase activity"/>
    <property type="evidence" value="ECO:0007669"/>
    <property type="project" value="UniProtKB-KW"/>
</dbReference>
<protein>
    <submittedName>
        <fullName evidence="1">Ketosteroid isomerase homolog</fullName>
    </submittedName>
</protein>
<sequence>MIRITIILLVLICTIASFSPMLYTNNEAEEIAILNTNTNSELDQKINTLNKKLINAAKSKDFSSVKQIYTDDALLLTDYHPIIDGISNIEIYYSNIFQKQDVTIYTKETTEILDLGNRIMEIGTFQKTCTNMEPLHGKYWNVWKPLEDGQLRLESESFGYSHKVADLVPILVKEIQEKAPGPDIRNGKKILPELQAYDAFGKEHVRERNVEKVICTYTEDCKYYRFANTVIEGRENLEEYYKGYYGHPVTIDSISISTYDYTQVNNGFIKYSKFYVEWTVPDFSGKTEGTNTIFWRREEDCTLKKHRLIGFHLPDTN</sequence>
<organism evidence="1 2">
    <name type="scientific">Aquimarina spongiae</name>
    <dbReference type="NCBI Taxonomy" id="570521"/>
    <lineage>
        <taxon>Bacteria</taxon>
        <taxon>Pseudomonadati</taxon>
        <taxon>Bacteroidota</taxon>
        <taxon>Flavobacteriia</taxon>
        <taxon>Flavobacteriales</taxon>
        <taxon>Flavobacteriaceae</taxon>
        <taxon>Aquimarina</taxon>
    </lineage>
</organism>
<dbReference type="InterPro" id="IPR032710">
    <property type="entry name" value="NTF2-like_dom_sf"/>
</dbReference>
<dbReference type="Proteomes" id="UP000184432">
    <property type="component" value="Unassembled WGS sequence"/>
</dbReference>
<keyword evidence="1" id="KW-0413">Isomerase</keyword>
<accession>A0A1M6ELV0</accession>